<evidence type="ECO:0000313" key="7">
    <source>
        <dbReference type="EMBL" id="CAD9232209.1"/>
    </source>
</evidence>
<proteinExistence type="inferred from homology"/>
<organism evidence="8">
    <name type="scientific">Compsopogon caeruleus</name>
    <dbReference type="NCBI Taxonomy" id="31354"/>
    <lineage>
        <taxon>Eukaryota</taxon>
        <taxon>Rhodophyta</taxon>
        <taxon>Compsopogonophyceae</taxon>
        <taxon>Compsopogonales</taxon>
        <taxon>Compsopogonaceae</taxon>
        <taxon>Compsopogon</taxon>
    </lineage>
</organism>
<evidence type="ECO:0000256" key="1">
    <source>
        <dbReference type="ARBA" id="ARBA00010638"/>
    </source>
</evidence>
<dbReference type="EC" id="6.3.3.2" evidence="5 6"/>
<comment type="cofactor">
    <cofactor evidence="6">
        <name>Mg(2+)</name>
        <dbReference type="ChEBI" id="CHEBI:18420"/>
    </cofactor>
</comment>
<dbReference type="PANTHER" id="PTHR23407:SF1">
    <property type="entry name" value="5-FORMYLTETRAHYDROFOLATE CYCLO-LIGASE"/>
    <property type="match status" value="1"/>
</dbReference>
<dbReference type="NCBIfam" id="TIGR02727">
    <property type="entry name" value="MTHFS_bact"/>
    <property type="match status" value="1"/>
</dbReference>
<dbReference type="InterPro" id="IPR024185">
    <property type="entry name" value="FTHF_cligase-like_sf"/>
</dbReference>
<sequence length="276" mass="31634">MVTMKKVDVPAFHPTNPPNSLAPFLSFPTLPIVQHRPGRGWLKEKLRVGTWKKEGLMGSMEWTVLKREMRAQVRERLRRMDESILVQESLSVERQLRSCPAFQNARSVSVYLHMPRGEIRTQDIVSTALQQGKRVVVPQVLDSSNLVVGDEQRTTTMVMVPVRDIRDLTTWPKNRWEIPEPPIQPGTSEDDAWRILEESLGTRTLDVVITPGLAFDERGGRLGHGRGYYDRFFDALDQRQWNTPTRIGIALGCQRVEKVPMDPRRDRPMDVVLFGS</sequence>
<gene>
    <name evidence="7" type="ORF">CCAE0312_LOCUS4290</name>
    <name evidence="8" type="ORF">CCAE0312_LOCUS4291</name>
</gene>
<keyword evidence="6" id="KW-0479">Metal-binding</keyword>
<keyword evidence="2 6" id="KW-0547">Nucleotide-binding</keyword>
<protein>
    <recommendedName>
        <fullName evidence="5 6">5-formyltetrahydrofolate cyclo-ligase</fullName>
        <ecNumber evidence="5 6">6.3.3.2</ecNumber>
    </recommendedName>
</protein>
<comment type="similarity">
    <text evidence="1 6">Belongs to the 5-formyltetrahydrofolate cyclo-ligase family.</text>
</comment>
<comment type="catalytic activity">
    <reaction evidence="4 6">
        <text>(6S)-5-formyl-5,6,7,8-tetrahydrofolate + ATP = (6R)-5,10-methenyltetrahydrofolate + ADP + phosphate</text>
        <dbReference type="Rhea" id="RHEA:10488"/>
        <dbReference type="ChEBI" id="CHEBI:30616"/>
        <dbReference type="ChEBI" id="CHEBI:43474"/>
        <dbReference type="ChEBI" id="CHEBI:57455"/>
        <dbReference type="ChEBI" id="CHEBI:57457"/>
        <dbReference type="ChEBI" id="CHEBI:456216"/>
        <dbReference type="EC" id="6.3.3.2"/>
    </reaction>
</comment>
<reference evidence="8" key="1">
    <citation type="submission" date="2021-01" db="EMBL/GenBank/DDBJ databases">
        <authorList>
            <person name="Corre E."/>
            <person name="Pelletier E."/>
            <person name="Niang G."/>
            <person name="Scheremetjew M."/>
            <person name="Finn R."/>
            <person name="Kale V."/>
            <person name="Holt S."/>
            <person name="Cochrane G."/>
            <person name="Meng A."/>
            <person name="Brown T."/>
            <person name="Cohen L."/>
        </authorList>
    </citation>
    <scope>NUCLEOTIDE SEQUENCE</scope>
    <source>
        <strain evidence="8">SAG 36.94</strain>
    </source>
</reference>
<evidence type="ECO:0000256" key="4">
    <source>
        <dbReference type="ARBA" id="ARBA00036539"/>
    </source>
</evidence>
<dbReference type="AlphaFoldDB" id="A0A6T6C3L9"/>
<dbReference type="PANTHER" id="PTHR23407">
    <property type="entry name" value="ATPASE INHIBITOR/5-FORMYLTETRAHYDROFOLATE CYCLO-LIGASE"/>
    <property type="match status" value="1"/>
</dbReference>
<evidence type="ECO:0000313" key="8">
    <source>
        <dbReference type="EMBL" id="CAD9232210.1"/>
    </source>
</evidence>
<dbReference type="GO" id="GO:0046872">
    <property type="term" value="F:metal ion binding"/>
    <property type="evidence" value="ECO:0007669"/>
    <property type="project" value="UniProtKB-KW"/>
</dbReference>
<evidence type="ECO:0000256" key="6">
    <source>
        <dbReference type="RuleBase" id="RU361279"/>
    </source>
</evidence>
<dbReference type="InterPro" id="IPR002698">
    <property type="entry name" value="FTHF_cligase"/>
</dbReference>
<dbReference type="GO" id="GO:0009396">
    <property type="term" value="P:folic acid-containing compound biosynthetic process"/>
    <property type="evidence" value="ECO:0007669"/>
    <property type="project" value="TreeGrafter"/>
</dbReference>
<dbReference type="Pfam" id="PF01812">
    <property type="entry name" value="5-FTHF_cyc-lig"/>
    <property type="match status" value="1"/>
</dbReference>
<accession>A0A6T6C3L9</accession>
<dbReference type="Gene3D" id="3.40.50.10420">
    <property type="entry name" value="NagB/RpiA/CoA transferase-like"/>
    <property type="match status" value="1"/>
</dbReference>
<evidence type="ECO:0000256" key="3">
    <source>
        <dbReference type="ARBA" id="ARBA00022840"/>
    </source>
</evidence>
<dbReference type="GO" id="GO:0005739">
    <property type="term" value="C:mitochondrion"/>
    <property type="evidence" value="ECO:0007669"/>
    <property type="project" value="TreeGrafter"/>
</dbReference>
<dbReference type="InterPro" id="IPR037171">
    <property type="entry name" value="NagB/RpiA_transferase-like"/>
</dbReference>
<dbReference type="EMBL" id="HBGH01007823">
    <property type="protein sequence ID" value="CAD9232209.1"/>
    <property type="molecule type" value="Transcribed_RNA"/>
</dbReference>
<keyword evidence="3 6" id="KW-0067">ATP-binding</keyword>
<dbReference type="EMBL" id="HBGH01007824">
    <property type="protein sequence ID" value="CAD9232210.1"/>
    <property type="molecule type" value="Transcribed_RNA"/>
</dbReference>
<evidence type="ECO:0000256" key="5">
    <source>
        <dbReference type="ARBA" id="ARBA00038966"/>
    </source>
</evidence>
<evidence type="ECO:0000256" key="2">
    <source>
        <dbReference type="ARBA" id="ARBA00022741"/>
    </source>
</evidence>
<dbReference type="GO" id="GO:0035999">
    <property type="term" value="P:tetrahydrofolate interconversion"/>
    <property type="evidence" value="ECO:0007669"/>
    <property type="project" value="TreeGrafter"/>
</dbReference>
<dbReference type="GO" id="GO:0030272">
    <property type="term" value="F:5-formyltetrahydrofolate cyclo-ligase activity"/>
    <property type="evidence" value="ECO:0007669"/>
    <property type="project" value="UniProtKB-EC"/>
</dbReference>
<keyword evidence="6" id="KW-0460">Magnesium</keyword>
<name>A0A6T6C3L9_9RHOD</name>
<dbReference type="SUPFAM" id="SSF100950">
    <property type="entry name" value="NagB/RpiA/CoA transferase-like"/>
    <property type="match status" value="1"/>
</dbReference>
<dbReference type="GO" id="GO:0005524">
    <property type="term" value="F:ATP binding"/>
    <property type="evidence" value="ECO:0007669"/>
    <property type="project" value="UniProtKB-KW"/>
</dbReference>